<comment type="caution">
    <text evidence="1">The sequence shown here is derived from an EMBL/GenBank/DDBJ whole genome shotgun (WGS) entry which is preliminary data.</text>
</comment>
<reference evidence="1 2" key="1">
    <citation type="journal article" date="2016" name="Nat. Commun.">
        <title>Thousands of microbial genomes shed light on interconnected biogeochemical processes in an aquifer system.</title>
        <authorList>
            <person name="Anantharaman K."/>
            <person name="Brown C.T."/>
            <person name="Hug L.A."/>
            <person name="Sharon I."/>
            <person name="Castelle C.J."/>
            <person name="Probst A.J."/>
            <person name="Thomas B.C."/>
            <person name="Singh A."/>
            <person name="Wilkins M.J."/>
            <person name="Karaoz U."/>
            <person name="Brodie E.L."/>
            <person name="Williams K.H."/>
            <person name="Hubbard S.S."/>
            <person name="Banfield J.F."/>
        </authorList>
    </citation>
    <scope>NUCLEOTIDE SEQUENCE [LARGE SCALE GENOMIC DNA]</scope>
</reference>
<name>A0A1G2PUZ6_9BACT</name>
<protein>
    <submittedName>
        <fullName evidence="1">Uncharacterized protein</fullName>
    </submittedName>
</protein>
<dbReference type="Proteomes" id="UP000176951">
    <property type="component" value="Unassembled WGS sequence"/>
</dbReference>
<evidence type="ECO:0000313" key="1">
    <source>
        <dbReference type="EMBL" id="OHA52148.1"/>
    </source>
</evidence>
<sequence>MFNTTYPATVNYKQSLADMIAAVHCDWVDPFFDGYNLPIQDKDATEVAIQLIHFNKDMSSKNILDEFDKRGLRPATLPELLSFSVAYPGIAWQFPVVALGSVVQHAHDIEDGLMFRPYEDGHLDVPRLWNDFGNRCLRLRCFEGDWYGYYRFAAISK</sequence>
<evidence type="ECO:0000313" key="2">
    <source>
        <dbReference type="Proteomes" id="UP000176951"/>
    </source>
</evidence>
<accession>A0A1G2PUZ6</accession>
<dbReference type="AlphaFoldDB" id="A0A1G2PUZ6"/>
<gene>
    <name evidence="1" type="ORF">A3A97_04530</name>
</gene>
<organism evidence="1 2">
    <name type="scientific">Candidatus Terrybacteria bacterium RIFCSPLOWO2_01_FULL_40_23</name>
    <dbReference type="NCBI Taxonomy" id="1802366"/>
    <lineage>
        <taxon>Bacteria</taxon>
        <taxon>Candidatus Terryibacteriota</taxon>
    </lineage>
</organism>
<dbReference type="EMBL" id="MHSW01000012">
    <property type="protein sequence ID" value="OHA52148.1"/>
    <property type="molecule type" value="Genomic_DNA"/>
</dbReference>
<proteinExistence type="predicted"/>